<feature type="region of interest" description="Disordered" evidence="1">
    <location>
        <begin position="1"/>
        <end position="24"/>
    </location>
</feature>
<dbReference type="InterPro" id="IPR051918">
    <property type="entry name" value="STPP_CPPED1"/>
</dbReference>
<gene>
    <name evidence="3" type="ORF">LZ495_37370</name>
</gene>
<comment type="caution">
    <text evidence="3">The sequence shown here is derived from an EMBL/GenBank/DDBJ whole genome shotgun (WGS) entry which is preliminary data.</text>
</comment>
<sequence length="313" mass="34813">MNPHLTLGTAPDDPGTLGSPPATGPWTHLDIADDPGRFTFALISDRTGLARPGVFERGIASLNLLRPAFAVQLGDLIEGYTDDEGKITAAWAEIDEILAPLEMPLFHVPGNHDVFSDLARKHWLDRYGRLHHHFRYKDVLFLVLDTQDPPVKQSLEAMKKLAGNVKNDPEALRRLVEESIDWEGDQAGARVSDEQTAWAEQVIRENADVRWTFVLMHQPVWQGEGHPVIHRIRAALGDRPYTMLAGHVHNYKTAVIDGRDHIRLGPTGGLWVKAEGDNGNFDHVTLITMEPDGPRIANVTLEGLRDHHGKPLA</sequence>
<keyword evidence="4" id="KW-1185">Reference proteome</keyword>
<dbReference type="RefSeq" id="WP_235057630.1">
    <property type="nucleotide sequence ID" value="NZ_JAKFHA010000040.1"/>
</dbReference>
<evidence type="ECO:0000313" key="3">
    <source>
        <dbReference type="EMBL" id="MCF2532855.1"/>
    </source>
</evidence>
<dbReference type="GO" id="GO:0016787">
    <property type="term" value="F:hydrolase activity"/>
    <property type="evidence" value="ECO:0007669"/>
    <property type="project" value="InterPro"/>
</dbReference>
<evidence type="ECO:0000259" key="2">
    <source>
        <dbReference type="Pfam" id="PF00149"/>
    </source>
</evidence>
<dbReference type="InterPro" id="IPR029052">
    <property type="entry name" value="Metallo-depent_PP-like"/>
</dbReference>
<reference evidence="3" key="1">
    <citation type="submission" date="2022-01" db="EMBL/GenBank/DDBJ databases">
        <title>Genome-Based Taxonomic Classification of the Phylum Actinobacteria.</title>
        <authorList>
            <person name="Gao Y."/>
        </authorList>
    </citation>
    <scope>NUCLEOTIDE SEQUENCE</scope>
    <source>
        <strain evidence="3">KLBMP 8922</strain>
    </source>
</reference>
<evidence type="ECO:0000313" key="4">
    <source>
        <dbReference type="Proteomes" id="UP001165378"/>
    </source>
</evidence>
<dbReference type="SUPFAM" id="SSF56300">
    <property type="entry name" value="Metallo-dependent phosphatases"/>
    <property type="match status" value="1"/>
</dbReference>
<name>A0AA41Q757_9ACTN</name>
<dbReference type="PANTHER" id="PTHR43143:SF1">
    <property type="entry name" value="SERINE_THREONINE-PROTEIN PHOSPHATASE CPPED1"/>
    <property type="match status" value="1"/>
</dbReference>
<dbReference type="PANTHER" id="PTHR43143">
    <property type="entry name" value="METALLOPHOSPHOESTERASE, CALCINEURIN SUPERFAMILY"/>
    <property type="match status" value="1"/>
</dbReference>
<organism evidence="3 4">
    <name type="scientific">Yinghuangia soli</name>
    <dbReference type="NCBI Taxonomy" id="2908204"/>
    <lineage>
        <taxon>Bacteria</taxon>
        <taxon>Bacillati</taxon>
        <taxon>Actinomycetota</taxon>
        <taxon>Actinomycetes</taxon>
        <taxon>Kitasatosporales</taxon>
        <taxon>Streptomycetaceae</taxon>
        <taxon>Yinghuangia</taxon>
    </lineage>
</organism>
<proteinExistence type="predicted"/>
<accession>A0AA41Q757</accession>
<dbReference type="AlphaFoldDB" id="A0AA41Q757"/>
<dbReference type="Gene3D" id="3.60.21.10">
    <property type="match status" value="1"/>
</dbReference>
<feature type="domain" description="Calcineurin-like phosphoesterase" evidence="2">
    <location>
        <begin position="66"/>
        <end position="251"/>
    </location>
</feature>
<dbReference type="InterPro" id="IPR004843">
    <property type="entry name" value="Calcineurin-like_PHP"/>
</dbReference>
<evidence type="ECO:0000256" key="1">
    <source>
        <dbReference type="SAM" id="MobiDB-lite"/>
    </source>
</evidence>
<dbReference type="Proteomes" id="UP001165378">
    <property type="component" value="Unassembled WGS sequence"/>
</dbReference>
<dbReference type="Pfam" id="PF00149">
    <property type="entry name" value="Metallophos"/>
    <property type="match status" value="1"/>
</dbReference>
<protein>
    <submittedName>
        <fullName evidence="3">Metallophosphoesterase</fullName>
    </submittedName>
</protein>
<dbReference type="EMBL" id="JAKFHA010000040">
    <property type="protein sequence ID" value="MCF2532855.1"/>
    <property type="molecule type" value="Genomic_DNA"/>
</dbReference>